<dbReference type="AlphaFoldDB" id="A0A0F9ABX7"/>
<feature type="region of interest" description="Disordered" evidence="1">
    <location>
        <begin position="156"/>
        <end position="176"/>
    </location>
</feature>
<evidence type="ECO:0000313" key="2">
    <source>
        <dbReference type="EMBL" id="KKK75969.1"/>
    </source>
</evidence>
<comment type="caution">
    <text evidence="2">The sequence shown here is derived from an EMBL/GenBank/DDBJ whole genome shotgun (WGS) entry which is preliminary data.</text>
</comment>
<feature type="compositionally biased region" description="Low complexity" evidence="1">
    <location>
        <begin position="107"/>
        <end position="129"/>
    </location>
</feature>
<name>A0A0F9ABX7_9ZZZZ</name>
<accession>A0A0F9ABX7</accession>
<gene>
    <name evidence="2" type="ORF">LCGC14_2868380</name>
</gene>
<feature type="compositionally biased region" description="Polar residues" evidence="1">
    <location>
        <begin position="167"/>
        <end position="176"/>
    </location>
</feature>
<protein>
    <submittedName>
        <fullName evidence="2">Uncharacterized protein</fullName>
    </submittedName>
</protein>
<reference evidence="2" key="1">
    <citation type="journal article" date="2015" name="Nature">
        <title>Complex archaea that bridge the gap between prokaryotes and eukaryotes.</title>
        <authorList>
            <person name="Spang A."/>
            <person name="Saw J.H."/>
            <person name="Jorgensen S.L."/>
            <person name="Zaremba-Niedzwiedzka K."/>
            <person name="Martijn J."/>
            <person name="Lind A.E."/>
            <person name="van Eijk R."/>
            <person name="Schleper C."/>
            <person name="Guy L."/>
            <person name="Ettema T.J."/>
        </authorList>
    </citation>
    <scope>NUCLEOTIDE SEQUENCE</scope>
</reference>
<proteinExistence type="predicted"/>
<organism evidence="2">
    <name type="scientific">marine sediment metagenome</name>
    <dbReference type="NCBI Taxonomy" id="412755"/>
    <lineage>
        <taxon>unclassified sequences</taxon>
        <taxon>metagenomes</taxon>
        <taxon>ecological metagenomes</taxon>
    </lineage>
</organism>
<sequence>MDVNQIYPSKYLAAADLKGKEVPVVINRVVMEQVGQNNESKPIAYFEGHEKGLVLNKTNSMNIATGYGPETNNWSGCGVILFPAWVDYAGKSVEAIRVRPSPSAKAPTQQSGAPTPSPSTQQPSAPTSTLTEMTFRARPPVCGSCAVEASKTTFLRSRAIRSAGRGENSSPAPGRW</sequence>
<dbReference type="EMBL" id="LAZR01055619">
    <property type="protein sequence ID" value="KKK75969.1"/>
    <property type="molecule type" value="Genomic_DNA"/>
</dbReference>
<feature type="region of interest" description="Disordered" evidence="1">
    <location>
        <begin position="100"/>
        <end position="133"/>
    </location>
</feature>
<evidence type="ECO:0000256" key="1">
    <source>
        <dbReference type="SAM" id="MobiDB-lite"/>
    </source>
</evidence>